<keyword evidence="1" id="KW-0812">Transmembrane</keyword>
<feature type="transmembrane region" description="Helical" evidence="1">
    <location>
        <begin position="91"/>
        <end position="114"/>
    </location>
</feature>
<gene>
    <name evidence="2" type="ORF">Nepgr_008635</name>
</gene>
<evidence type="ECO:0000313" key="2">
    <source>
        <dbReference type="EMBL" id="GMH06795.1"/>
    </source>
</evidence>
<keyword evidence="3" id="KW-1185">Reference proteome</keyword>
<reference evidence="2" key="1">
    <citation type="submission" date="2023-05" db="EMBL/GenBank/DDBJ databases">
        <title>Nepenthes gracilis genome sequencing.</title>
        <authorList>
            <person name="Fukushima K."/>
        </authorList>
    </citation>
    <scope>NUCLEOTIDE SEQUENCE</scope>
    <source>
        <strain evidence="2">SING2019-196</strain>
    </source>
</reference>
<dbReference type="Proteomes" id="UP001279734">
    <property type="component" value="Unassembled WGS sequence"/>
</dbReference>
<sequence>MWIKCFTNFMWKLLDSWKFHEEFVFPPNLSNSFFSYVKNFDLFGKIEFTWNSIIFCFDVVMIFALDCFRFFVIINSTEFTWDTLSTPTLQIFVPFFIICRLKFEVCIFLLGFTFHK</sequence>
<organism evidence="2 3">
    <name type="scientific">Nepenthes gracilis</name>
    <name type="common">Slender pitcher plant</name>
    <dbReference type="NCBI Taxonomy" id="150966"/>
    <lineage>
        <taxon>Eukaryota</taxon>
        <taxon>Viridiplantae</taxon>
        <taxon>Streptophyta</taxon>
        <taxon>Embryophyta</taxon>
        <taxon>Tracheophyta</taxon>
        <taxon>Spermatophyta</taxon>
        <taxon>Magnoliopsida</taxon>
        <taxon>eudicotyledons</taxon>
        <taxon>Gunneridae</taxon>
        <taxon>Pentapetalae</taxon>
        <taxon>Caryophyllales</taxon>
        <taxon>Nepenthaceae</taxon>
        <taxon>Nepenthes</taxon>
    </lineage>
</organism>
<proteinExistence type="predicted"/>
<comment type="caution">
    <text evidence="2">The sequence shown here is derived from an EMBL/GenBank/DDBJ whole genome shotgun (WGS) entry which is preliminary data.</text>
</comment>
<protein>
    <submittedName>
        <fullName evidence="2">Uncharacterized protein</fullName>
    </submittedName>
</protein>
<feature type="transmembrane region" description="Helical" evidence="1">
    <location>
        <begin position="48"/>
        <end position="71"/>
    </location>
</feature>
<evidence type="ECO:0000313" key="3">
    <source>
        <dbReference type="Proteomes" id="UP001279734"/>
    </source>
</evidence>
<keyword evidence="1" id="KW-0472">Membrane</keyword>
<accession>A0AAD3XJK6</accession>
<evidence type="ECO:0000256" key="1">
    <source>
        <dbReference type="SAM" id="Phobius"/>
    </source>
</evidence>
<dbReference type="AlphaFoldDB" id="A0AAD3XJK6"/>
<name>A0AAD3XJK6_NEPGR</name>
<dbReference type="EMBL" id="BSYO01000006">
    <property type="protein sequence ID" value="GMH06795.1"/>
    <property type="molecule type" value="Genomic_DNA"/>
</dbReference>
<keyword evidence="1" id="KW-1133">Transmembrane helix</keyword>